<dbReference type="InterPro" id="IPR036236">
    <property type="entry name" value="Znf_C2H2_sf"/>
</dbReference>
<dbReference type="Gene3D" id="3.30.160.60">
    <property type="entry name" value="Classic Zinc Finger"/>
    <property type="match status" value="3"/>
</dbReference>
<dbReference type="GO" id="GO:0006357">
    <property type="term" value="P:regulation of transcription by RNA polymerase II"/>
    <property type="evidence" value="ECO:0007669"/>
    <property type="project" value="TreeGrafter"/>
</dbReference>
<evidence type="ECO:0000256" key="4">
    <source>
        <dbReference type="ARBA" id="ARBA00022771"/>
    </source>
</evidence>
<dbReference type="InterPro" id="IPR013087">
    <property type="entry name" value="Znf_C2H2_type"/>
</dbReference>
<keyword evidence="3" id="KW-0677">Repeat</keyword>
<evidence type="ECO:0000256" key="1">
    <source>
        <dbReference type="ARBA" id="ARBA00004123"/>
    </source>
</evidence>
<keyword evidence="2" id="KW-0479">Metal-binding</keyword>
<evidence type="ECO:0000256" key="3">
    <source>
        <dbReference type="ARBA" id="ARBA00022737"/>
    </source>
</evidence>
<evidence type="ECO:0000256" key="7">
    <source>
        <dbReference type="ARBA" id="ARBA00023125"/>
    </source>
</evidence>
<keyword evidence="4 10" id="KW-0863">Zinc-finger</keyword>
<keyword evidence="5" id="KW-0862">Zinc</keyword>
<organism evidence="12 13">
    <name type="scientific">Candolleomyces eurysporus</name>
    <dbReference type="NCBI Taxonomy" id="2828524"/>
    <lineage>
        <taxon>Eukaryota</taxon>
        <taxon>Fungi</taxon>
        <taxon>Dikarya</taxon>
        <taxon>Basidiomycota</taxon>
        <taxon>Agaricomycotina</taxon>
        <taxon>Agaricomycetes</taxon>
        <taxon>Agaricomycetidae</taxon>
        <taxon>Agaricales</taxon>
        <taxon>Agaricineae</taxon>
        <taxon>Psathyrellaceae</taxon>
        <taxon>Candolleomyces</taxon>
    </lineage>
</organism>
<dbReference type="PROSITE" id="PS50157">
    <property type="entry name" value="ZINC_FINGER_C2H2_2"/>
    <property type="match status" value="4"/>
</dbReference>
<proteinExistence type="predicted"/>
<comment type="subcellular location">
    <subcellularLocation>
        <location evidence="1">Nucleus</location>
    </subcellularLocation>
</comment>
<evidence type="ECO:0000256" key="6">
    <source>
        <dbReference type="ARBA" id="ARBA00023015"/>
    </source>
</evidence>
<protein>
    <recommendedName>
        <fullName evidence="11">C2H2-type domain-containing protein</fullName>
    </recommendedName>
</protein>
<evidence type="ECO:0000256" key="5">
    <source>
        <dbReference type="ARBA" id="ARBA00022833"/>
    </source>
</evidence>
<sequence>MPRVVERPRKFRCSLETCKRRFGSESDRQRHERIHTGVKPFVCEVCNKGFPQYTGLKTHRNIHTGAKPHECSFCCQAFADPSSKARHEKETHRCLGTYKCPAPKCPVGIKRRSAFVVHLREKHGLDKDSVDIDACAPTILPKVTRKARAEKTASLISGASSKVTEKPATHRITRSSKSQMVIPMAPPMIQSMPHLQPVSGGKSSKLSVEDDERHWYEDKLGLSHHDGDLTTHWDLPGLAHTFAYAGEPEIMYPPPPSYSVATSIDPSHPHQFVYSADFSPLHPEPYVLHSTPRPLTPQLDFSSPDSSPVTPRVSSTLCDSHLSPRQVMPTPHCFIPISMPGSRPVTPMGMMQMPLPAYLTEFPEPYHHQSSGKGAYHYPPYEPATGVHGIHG</sequence>
<feature type="domain" description="C2H2-type" evidence="11">
    <location>
        <begin position="69"/>
        <end position="92"/>
    </location>
</feature>
<dbReference type="GO" id="GO:0003677">
    <property type="term" value="F:DNA binding"/>
    <property type="evidence" value="ECO:0007669"/>
    <property type="project" value="UniProtKB-KW"/>
</dbReference>
<dbReference type="GO" id="GO:0008270">
    <property type="term" value="F:zinc ion binding"/>
    <property type="evidence" value="ECO:0007669"/>
    <property type="project" value="UniProtKB-KW"/>
</dbReference>
<dbReference type="Pfam" id="PF00096">
    <property type="entry name" value="zf-C2H2"/>
    <property type="match status" value="1"/>
</dbReference>
<dbReference type="GO" id="GO:0005634">
    <property type="term" value="C:nucleus"/>
    <property type="evidence" value="ECO:0007669"/>
    <property type="project" value="UniProtKB-SubCell"/>
</dbReference>
<evidence type="ECO:0000256" key="8">
    <source>
        <dbReference type="ARBA" id="ARBA00023163"/>
    </source>
</evidence>
<dbReference type="SUPFAM" id="SSF57667">
    <property type="entry name" value="beta-beta-alpha zinc fingers"/>
    <property type="match status" value="2"/>
</dbReference>
<accession>A0A9W8IT47</accession>
<feature type="domain" description="C2H2-type" evidence="11">
    <location>
        <begin position="11"/>
        <end position="40"/>
    </location>
</feature>
<keyword evidence="6" id="KW-0805">Transcription regulation</keyword>
<dbReference type="OrthoDB" id="654211at2759"/>
<evidence type="ECO:0000256" key="2">
    <source>
        <dbReference type="ARBA" id="ARBA00022723"/>
    </source>
</evidence>
<dbReference type="PANTHER" id="PTHR46179">
    <property type="entry name" value="ZINC FINGER PROTEIN"/>
    <property type="match status" value="1"/>
</dbReference>
<dbReference type="PANTHER" id="PTHR46179:SF13">
    <property type="entry name" value="C2H2-TYPE DOMAIN-CONTAINING PROTEIN"/>
    <property type="match status" value="1"/>
</dbReference>
<dbReference type="InterPro" id="IPR051061">
    <property type="entry name" value="Zinc_finger_trans_reg"/>
</dbReference>
<gene>
    <name evidence="12" type="ORF">H1R20_g15008</name>
</gene>
<dbReference type="SMART" id="SM00355">
    <property type="entry name" value="ZnF_C2H2"/>
    <property type="match status" value="4"/>
</dbReference>
<evidence type="ECO:0000313" key="12">
    <source>
        <dbReference type="EMBL" id="KAJ2922097.1"/>
    </source>
</evidence>
<name>A0A9W8IT47_9AGAR</name>
<feature type="domain" description="C2H2-type" evidence="11">
    <location>
        <begin position="98"/>
        <end position="128"/>
    </location>
</feature>
<evidence type="ECO:0000256" key="9">
    <source>
        <dbReference type="ARBA" id="ARBA00023242"/>
    </source>
</evidence>
<keyword evidence="9" id="KW-0539">Nucleus</keyword>
<evidence type="ECO:0000259" key="11">
    <source>
        <dbReference type="PROSITE" id="PS50157"/>
    </source>
</evidence>
<keyword evidence="13" id="KW-1185">Reference proteome</keyword>
<evidence type="ECO:0000256" key="10">
    <source>
        <dbReference type="PROSITE-ProRule" id="PRU00042"/>
    </source>
</evidence>
<evidence type="ECO:0000313" key="13">
    <source>
        <dbReference type="Proteomes" id="UP001140091"/>
    </source>
</evidence>
<dbReference type="FunFam" id="3.30.160.60:FF:000064">
    <property type="entry name" value="Early growth response protein 3"/>
    <property type="match status" value="1"/>
</dbReference>
<dbReference type="EMBL" id="JANBPK010001515">
    <property type="protein sequence ID" value="KAJ2922097.1"/>
    <property type="molecule type" value="Genomic_DNA"/>
</dbReference>
<dbReference type="Proteomes" id="UP001140091">
    <property type="component" value="Unassembled WGS sequence"/>
</dbReference>
<keyword evidence="8" id="KW-0804">Transcription</keyword>
<feature type="domain" description="C2H2-type" evidence="11">
    <location>
        <begin position="41"/>
        <end position="68"/>
    </location>
</feature>
<reference evidence="12" key="1">
    <citation type="submission" date="2022-06" db="EMBL/GenBank/DDBJ databases">
        <title>Genome Sequence of Candolleomyces eurysporus.</title>
        <authorList>
            <person name="Buettner E."/>
        </authorList>
    </citation>
    <scope>NUCLEOTIDE SEQUENCE</scope>
    <source>
        <strain evidence="12">VTCC 930004</strain>
    </source>
</reference>
<feature type="non-terminal residue" evidence="12">
    <location>
        <position position="392"/>
    </location>
</feature>
<comment type="caution">
    <text evidence="12">The sequence shown here is derived from an EMBL/GenBank/DDBJ whole genome shotgun (WGS) entry which is preliminary data.</text>
</comment>
<dbReference type="PROSITE" id="PS00028">
    <property type="entry name" value="ZINC_FINGER_C2H2_1"/>
    <property type="match status" value="4"/>
</dbReference>
<dbReference type="AlphaFoldDB" id="A0A9W8IT47"/>
<keyword evidence="7" id="KW-0238">DNA-binding</keyword>